<evidence type="ECO:0000313" key="3">
    <source>
        <dbReference type="Proteomes" id="UP000010290"/>
    </source>
</evidence>
<evidence type="ECO:0000313" key="2">
    <source>
        <dbReference type="EMBL" id="EKT61271.1"/>
    </source>
</evidence>
<dbReference type="Gene3D" id="3.40.50.2000">
    <property type="entry name" value="Glycogen Phosphorylase B"/>
    <property type="match status" value="2"/>
</dbReference>
<dbReference type="Pfam" id="PF13692">
    <property type="entry name" value="Glyco_trans_1_4"/>
    <property type="match status" value="1"/>
</dbReference>
<organism evidence="2 3">
    <name type="scientific">Providencia sneebia DSM 19967</name>
    <dbReference type="NCBI Taxonomy" id="1141660"/>
    <lineage>
        <taxon>Bacteria</taxon>
        <taxon>Pseudomonadati</taxon>
        <taxon>Pseudomonadota</taxon>
        <taxon>Gammaproteobacteria</taxon>
        <taxon>Enterobacterales</taxon>
        <taxon>Morganellaceae</taxon>
        <taxon>Providencia</taxon>
    </lineage>
</organism>
<comment type="caution">
    <text evidence="2">The sequence shown here is derived from an EMBL/GenBank/DDBJ whole genome shotgun (WGS) entry which is preliminary data.</text>
</comment>
<gene>
    <name evidence="2" type="ORF">OO7_01161</name>
</gene>
<reference evidence="2 3" key="1">
    <citation type="journal article" date="2012" name="BMC Genomics">
        <title>Comparative genomics of bacteria in the genus Providencia isolated from wild Drosophila melanogaster.</title>
        <authorList>
            <person name="Galac M.R."/>
            <person name="Lazzaro B.P."/>
        </authorList>
    </citation>
    <scope>NUCLEOTIDE SEQUENCE [LARGE SCALE GENOMIC DNA]</scope>
    <source>
        <strain evidence="2 3">DSM 19967</strain>
    </source>
</reference>
<proteinExistence type="predicted"/>
<sequence length="359" mass="41897">MKNILYITESNLKAKYPNGGEIVSINNLKILKYLSSYNIITYSLYATPTPIRKLKKLIYGIYGYYYPINKKLIKDLIDIIIEKKISYVYIDNSKLGLISYFIKNHFKSKIKVITYFHNNEVSYFKDKNKKSILKKIILHSIKKSQDQALNTSDSCFFISKDEMDELSKHIDRDYVIPIYIKDNFDENITSHKNEEDYLLFLGSLFFPNIEAVRWLKKYVMPYVPYNLLIVGKNFENMKNELEAKNIHVIGSVEKTGQYIKNANIILSPIFSGAGLKVKIAESLMYGKKIIANDFALTGYNKTEIKNFVLISNDAQSFIQNINENFLISKKYYPEIRNYFTNNYSKESILKKMGDILEKI</sequence>
<dbReference type="OrthoDB" id="9807209at2"/>
<accession>K8WMQ5</accession>
<keyword evidence="1" id="KW-0808">Transferase</keyword>
<dbReference type="GO" id="GO:0016757">
    <property type="term" value="F:glycosyltransferase activity"/>
    <property type="evidence" value="ECO:0007669"/>
    <property type="project" value="TreeGrafter"/>
</dbReference>
<dbReference type="GO" id="GO:0009103">
    <property type="term" value="P:lipopolysaccharide biosynthetic process"/>
    <property type="evidence" value="ECO:0007669"/>
    <property type="project" value="TreeGrafter"/>
</dbReference>
<dbReference type="EMBL" id="AKKN01000002">
    <property type="protein sequence ID" value="EKT61271.1"/>
    <property type="molecule type" value="Genomic_DNA"/>
</dbReference>
<dbReference type="PANTHER" id="PTHR46401">
    <property type="entry name" value="GLYCOSYLTRANSFERASE WBBK-RELATED"/>
    <property type="match status" value="1"/>
</dbReference>
<dbReference type="PANTHER" id="PTHR46401:SF2">
    <property type="entry name" value="GLYCOSYLTRANSFERASE WBBK-RELATED"/>
    <property type="match status" value="1"/>
</dbReference>
<evidence type="ECO:0000256" key="1">
    <source>
        <dbReference type="ARBA" id="ARBA00022679"/>
    </source>
</evidence>
<name>K8WMQ5_9GAMM</name>
<dbReference type="AlphaFoldDB" id="K8WMQ5"/>
<evidence type="ECO:0008006" key="4">
    <source>
        <dbReference type="Google" id="ProtNLM"/>
    </source>
</evidence>
<dbReference type="Proteomes" id="UP000010290">
    <property type="component" value="Chromosome"/>
</dbReference>
<dbReference type="PATRIC" id="fig|1141660.3.peg.228"/>
<dbReference type="HOGENOM" id="CLU_060309_0_0_6"/>
<dbReference type="RefSeq" id="WP_008914128.1">
    <property type="nucleotide sequence ID" value="NZ_CM001773.1"/>
</dbReference>
<protein>
    <recommendedName>
        <fullName evidence="4">Glycosyltransferase</fullName>
    </recommendedName>
</protein>
<keyword evidence="3" id="KW-1185">Reference proteome</keyword>
<dbReference type="SUPFAM" id="SSF53756">
    <property type="entry name" value="UDP-Glycosyltransferase/glycogen phosphorylase"/>
    <property type="match status" value="1"/>
</dbReference>